<name>U7QLP2_9CYAN</name>
<evidence type="ECO:0000259" key="1">
    <source>
        <dbReference type="PROSITE" id="PS50046"/>
    </source>
</evidence>
<dbReference type="InterPro" id="IPR003018">
    <property type="entry name" value="GAF"/>
</dbReference>
<dbReference type="PATRIC" id="fig|1348334.3.peg.1775"/>
<keyword evidence="3" id="KW-1185">Reference proteome</keyword>
<evidence type="ECO:0000313" key="2">
    <source>
        <dbReference type="EMBL" id="ERT08197.1"/>
    </source>
</evidence>
<dbReference type="InterPro" id="IPR029016">
    <property type="entry name" value="GAF-like_dom_sf"/>
</dbReference>
<dbReference type="Proteomes" id="UP000017127">
    <property type="component" value="Unassembled WGS sequence"/>
</dbReference>
<dbReference type="Gene3D" id="3.30.450.40">
    <property type="match status" value="1"/>
</dbReference>
<protein>
    <submittedName>
        <fullName evidence="2">Phytochrome-like protein cph2</fullName>
    </submittedName>
</protein>
<feature type="domain" description="Phytochrome chromophore attachment site" evidence="1">
    <location>
        <begin position="47"/>
        <end position="168"/>
    </location>
</feature>
<dbReference type="InterPro" id="IPR016132">
    <property type="entry name" value="Phyto_chromo_attachment"/>
</dbReference>
<dbReference type="SUPFAM" id="SSF55781">
    <property type="entry name" value="GAF domain-like"/>
    <property type="match status" value="1"/>
</dbReference>
<dbReference type="EMBL" id="AUZM01000013">
    <property type="protein sequence ID" value="ERT08197.1"/>
    <property type="molecule type" value="Genomic_DNA"/>
</dbReference>
<evidence type="ECO:0000313" key="3">
    <source>
        <dbReference type="Proteomes" id="UP000017127"/>
    </source>
</evidence>
<reference evidence="2 3" key="1">
    <citation type="journal article" date="2013" name="Front. Microbiol.">
        <title>Comparative genomic analyses of the cyanobacterium, Lyngbya aestuarii BL J, a powerful hydrogen producer.</title>
        <authorList>
            <person name="Kothari A."/>
            <person name="Vaughn M."/>
            <person name="Garcia-Pichel F."/>
        </authorList>
    </citation>
    <scope>NUCLEOTIDE SEQUENCE [LARGE SCALE GENOMIC DNA]</scope>
    <source>
        <strain evidence="2 3">BL J</strain>
    </source>
</reference>
<dbReference type="SMART" id="SM00065">
    <property type="entry name" value="GAF"/>
    <property type="match status" value="1"/>
</dbReference>
<sequence>MNSDNNPNRVLYPSSDPELEKFNKRLKANGKRDFVVQETLNRLLKKLQVNRVVLYYFYRQWEGQVTFEALSHPQWSIYGSTGADECFNDEYAALYIAGRTRAISDVEVEPIHDCHKDFLRSIEVRANLVVPVLLDHQQLWGLLIAHHCESSRSWLPSDIELLQDAAQALAVDLAYLS</sequence>
<gene>
    <name evidence="2" type="ORF">M595_1821</name>
</gene>
<dbReference type="PROSITE" id="PS50046">
    <property type="entry name" value="PHYTOCHROME_2"/>
    <property type="match status" value="1"/>
</dbReference>
<comment type="caution">
    <text evidence="2">The sequence shown here is derived from an EMBL/GenBank/DDBJ whole genome shotgun (WGS) entry which is preliminary data.</text>
</comment>
<proteinExistence type="predicted"/>
<accession>U7QLP2</accession>
<dbReference type="Pfam" id="PF01590">
    <property type="entry name" value="GAF"/>
    <property type="match status" value="1"/>
</dbReference>
<organism evidence="2 3">
    <name type="scientific">Lyngbya aestuarii BL J</name>
    <dbReference type="NCBI Taxonomy" id="1348334"/>
    <lineage>
        <taxon>Bacteria</taxon>
        <taxon>Bacillati</taxon>
        <taxon>Cyanobacteriota</taxon>
        <taxon>Cyanophyceae</taxon>
        <taxon>Oscillatoriophycideae</taxon>
        <taxon>Oscillatoriales</taxon>
        <taxon>Microcoleaceae</taxon>
        <taxon>Lyngbya</taxon>
    </lineage>
</organism>
<dbReference type="AlphaFoldDB" id="U7QLP2"/>